<dbReference type="InterPro" id="IPR023346">
    <property type="entry name" value="Lysozyme-like_dom_sf"/>
</dbReference>
<dbReference type="EC" id="2.4.99.28" evidence="13"/>
<dbReference type="InterPro" id="IPR012338">
    <property type="entry name" value="Beta-lactam/transpept-like"/>
</dbReference>
<dbReference type="Gene3D" id="1.10.3810.10">
    <property type="entry name" value="Biosynthetic peptidoglycan transglycosylase-like"/>
    <property type="match status" value="1"/>
</dbReference>
<name>A0A943ITR8_9FIRM</name>
<evidence type="ECO:0000256" key="14">
    <source>
        <dbReference type="ARBA" id="ARBA00049902"/>
    </source>
</evidence>
<feature type="transmembrane region" description="Helical" evidence="16">
    <location>
        <begin position="50"/>
        <end position="78"/>
    </location>
</feature>
<evidence type="ECO:0000256" key="8">
    <source>
        <dbReference type="ARBA" id="ARBA00022679"/>
    </source>
</evidence>
<keyword evidence="5" id="KW-0121">Carboxypeptidase</keyword>
<protein>
    <recommendedName>
        <fullName evidence="4">Penicillin-binding protein 1A</fullName>
        <ecNumber evidence="13">2.4.99.28</ecNumber>
        <ecNumber evidence="3">3.4.16.4</ecNumber>
    </recommendedName>
</protein>
<feature type="compositionally biased region" description="Basic and acidic residues" evidence="15">
    <location>
        <begin position="1"/>
        <end position="44"/>
    </location>
</feature>
<dbReference type="Gene3D" id="3.40.710.10">
    <property type="entry name" value="DD-peptidase/beta-lactamase superfamily"/>
    <property type="match status" value="1"/>
</dbReference>
<evidence type="ECO:0000256" key="9">
    <source>
        <dbReference type="ARBA" id="ARBA00022968"/>
    </source>
</evidence>
<evidence type="ECO:0000256" key="10">
    <source>
        <dbReference type="ARBA" id="ARBA00023251"/>
    </source>
</evidence>
<comment type="catalytic activity">
    <reaction evidence="12">
        <text>Preferential cleavage: (Ac)2-L-Lys-D-Ala-|-D-Ala. Also transpeptidation of peptidyl-alanyl moieties that are N-acyl substituents of D-alanine.</text>
        <dbReference type="EC" id="3.4.16.4"/>
    </reaction>
</comment>
<evidence type="ECO:0000256" key="1">
    <source>
        <dbReference type="ARBA" id="ARBA00002624"/>
    </source>
</evidence>
<dbReference type="EC" id="3.4.16.4" evidence="3"/>
<dbReference type="PANTHER" id="PTHR32282">
    <property type="entry name" value="BINDING PROTEIN TRANSPEPTIDASE, PUTATIVE-RELATED"/>
    <property type="match status" value="1"/>
</dbReference>
<evidence type="ECO:0000256" key="7">
    <source>
        <dbReference type="ARBA" id="ARBA00022676"/>
    </source>
</evidence>
<organism evidence="18 19">
    <name type="scientific">Faecalibacterium prausnitzii</name>
    <dbReference type="NCBI Taxonomy" id="853"/>
    <lineage>
        <taxon>Bacteria</taxon>
        <taxon>Bacillati</taxon>
        <taxon>Bacillota</taxon>
        <taxon>Clostridia</taxon>
        <taxon>Eubacteriales</taxon>
        <taxon>Oscillospiraceae</taxon>
        <taxon>Faecalibacterium</taxon>
    </lineage>
</organism>
<evidence type="ECO:0000256" key="13">
    <source>
        <dbReference type="ARBA" id="ARBA00044770"/>
    </source>
</evidence>
<dbReference type="Pfam" id="PF00912">
    <property type="entry name" value="Transgly"/>
    <property type="match status" value="1"/>
</dbReference>
<evidence type="ECO:0000256" key="5">
    <source>
        <dbReference type="ARBA" id="ARBA00022645"/>
    </source>
</evidence>
<keyword evidence="16" id="KW-0812">Transmembrane</keyword>
<keyword evidence="6" id="KW-0378">Hydrolase</keyword>
<keyword evidence="6" id="KW-0645">Protease</keyword>
<sequence>MLISNNERRRLHSDGALREQRPAAEQNRRVREARGPQEQGEKRGHPALGFLGRTIVTLVCLGIMAGSLVAVGAVYYVVQATASDGDLLNLDNIELSQSSLVVATDPDTGAQVEYATLRSSNSHRVWADLEQIPTNLQYAFICTEDKDFYSEPGVNFKRTIGAMINEYLLPIYSSKQGASTLEQQLIKNLTSDKSASGIEGALRKLREIYRALILSRSYSKETILEAYLNTISFTGTIQGVQTAANEYFDKDVSELTLWECASIASITKNPTNYNPYTNPENLINRRNFLLYNMWQQGVISEEDYRSAAAQPLVLAETDNTKKSSSTTSYFTDALFNEVVKDIMAKEGVDESTAQSMLYTGGYTIEATVNPKIQTAMENLMLNTDDAYFPAGWHEEEVTSISDDDVQVFNEDGTPKTRTGDDGTVYYYRNVRTQAAMVTLDYDGNVIAMVGGLGEKTKSLSLNRAYGVTRQTGSSIKPIGAYALGIEYGLVNWSTMLNNSPLYLKQDMVIRDEDYCRRNGLMGLTDKQLKAYPNAWRSWPRNYDGSYGDGSDLPLWNGLARSLNTIAIRVGDLVGANNIFNFVYNTLQLSTLDPVNDVGLAQMVMGSQTHGVTPMALAAAFQIFYDGEYTTPHLYTRVLDRDGNIYMESNDTSYQALTPQTAYVMNRLLKNVLFSSVGTASGRYPNSNGMEAFGKTGTASDERDLWFVGGTPYYVTAVWWGYDAPYDMTQTLGKQQAKTRTCVMAWKALMEQVQADLPYKAFPAADGVVERSYCTQSGLLASGSCPSTAVGYYRADDLPDVCNYSHGQAAVASQPLAPEPDTTNLDTD</sequence>
<keyword evidence="11" id="KW-0511">Multifunctional enzyme</keyword>
<gene>
    <name evidence="18" type="ORF">KHW66_01485</name>
</gene>
<keyword evidence="16" id="KW-0472">Membrane</keyword>
<comment type="caution">
    <text evidence="18">The sequence shown here is derived from an EMBL/GenBank/DDBJ whole genome shotgun (WGS) entry which is preliminary data.</text>
</comment>
<evidence type="ECO:0000256" key="15">
    <source>
        <dbReference type="SAM" id="MobiDB-lite"/>
    </source>
</evidence>
<evidence type="ECO:0000256" key="2">
    <source>
        <dbReference type="ARBA" id="ARBA00004401"/>
    </source>
</evidence>
<feature type="domain" description="Glycosyl transferase family 51" evidence="17">
    <location>
        <begin position="117"/>
        <end position="293"/>
    </location>
</feature>
<keyword evidence="16" id="KW-1133">Transmembrane helix</keyword>
<dbReference type="InterPro" id="IPR050396">
    <property type="entry name" value="Glycosyltr_51/Transpeptidase"/>
</dbReference>
<evidence type="ECO:0000313" key="18">
    <source>
        <dbReference type="EMBL" id="MBS5686779.1"/>
    </source>
</evidence>
<evidence type="ECO:0000256" key="3">
    <source>
        <dbReference type="ARBA" id="ARBA00012448"/>
    </source>
</evidence>
<feature type="region of interest" description="Disordered" evidence="15">
    <location>
        <begin position="1"/>
        <end position="45"/>
    </location>
</feature>
<keyword evidence="9" id="KW-0735">Signal-anchor</keyword>
<dbReference type="InterPro" id="IPR036950">
    <property type="entry name" value="PBP_transglycosylase"/>
</dbReference>
<proteinExistence type="predicted"/>
<dbReference type="GO" id="GO:0046677">
    <property type="term" value="P:response to antibiotic"/>
    <property type="evidence" value="ECO:0007669"/>
    <property type="project" value="UniProtKB-KW"/>
</dbReference>
<evidence type="ECO:0000256" key="11">
    <source>
        <dbReference type="ARBA" id="ARBA00023268"/>
    </source>
</evidence>
<dbReference type="EMBL" id="JAGZAM010000001">
    <property type="protein sequence ID" value="MBS5686779.1"/>
    <property type="molecule type" value="Genomic_DNA"/>
</dbReference>
<evidence type="ECO:0000256" key="6">
    <source>
        <dbReference type="ARBA" id="ARBA00022670"/>
    </source>
</evidence>
<evidence type="ECO:0000259" key="17">
    <source>
        <dbReference type="Pfam" id="PF00912"/>
    </source>
</evidence>
<keyword evidence="10" id="KW-0046">Antibiotic resistance</keyword>
<keyword evidence="8" id="KW-0808">Transferase</keyword>
<comment type="subcellular location">
    <subcellularLocation>
        <location evidence="2">Cell membrane</location>
        <topology evidence="2">Single-pass type II membrane protein</topology>
    </subcellularLocation>
</comment>
<dbReference type="PANTHER" id="PTHR32282:SF33">
    <property type="entry name" value="PEPTIDOGLYCAN GLYCOSYLTRANSFERASE"/>
    <property type="match status" value="1"/>
</dbReference>
<evidence type="ECO:0000256" key="4">
    <source>
        <dbReference type="ARBA" id="ARBA00018638"/>
    </source>
</evidence>
<dbReference type="SUPFAM" id="SSF56601">
    <property type="entry name" value="beta-lactamase/transpeptidase-like"/>
    <property type="match status" value="1"/>
</dbReference>
<evidence type="ECO:0000256" key="12">
    <source>
        <dbReference type="ARBA" id="ARBA00034000"/>
    </source>
</evidence>
<comment type="catalytic activity">
    <reaction evidence="14">
        <text>[GlcNAc-(1-&gt;4)-Mur2Ac(oyl-L-Ala-gamma-D-Glu-L-Lys-D-Ala-D-Ala)](n)-di-trans,octa-cis-undecaprenyl diphosphate + beta-D-GlcNAc-(1-&gt;4)-Mur2Ac(oyl-L-Ala-gamma-D-Glu-L-Lys-D-Ala-D-Ala)-di-trans,octa-cis-undecaprenyl diphosphate = [GlcNAc-(1-&gt;4)-Mur2Ac(oyl-L-Ala-gamma-D-Glu-L-Lys-D-Ala-D-Ala)](n+1)-di-trans,octa-cis-undecaprenyl diphosphate + di-trans,octa-cis-undecaprenyl diphosphate + H(+)</text>
        <dbReference type="Rhea" id="RHEA:23708"/>
        <dbReference type="Rhea" id="RHEA-COMP:9602"/>
        <dbReference type="Rhea" id="RHEA-COMP:9603"/>
        <dbReference type="ChEBI" id="CHEBI:15378"/>
        <dbReference type="ChEBI" id="CHEBI:58405"/>
        <dbReference type="ChEBI" id="CHEBI:60033"/>
        <dbReference type="ChEBI" id="CHEBI:78435"/>
        <dbReference type="EC" id="2.4.99.28"/>
    </reaction>
</comment>
<comment type="function">
    <text evidence="1">Cell wall formation. Synthesis of cross-linked peptidoglycan from the lipid intermediates. The enzyme has a penicillin-insensitive transglycosylase N-terminal domain (formation of linear glycan strands) and a penicillin-sensitive transpeptidase C-terminal domain (cross-linking of the peptide subunits).</text>
</comment>
<dbReference type="GO" id="GO:0006508">
    <property type="term" value="P:proteolysis"/>
    <property type="evidence" value="ECO:0007669"/>
    <property type="project" value="UniProtKB-KW"/>
</dbReference>
<evidence type="ECO:0000256" key="16">
    <source>
        <dbReference type="SAM" id="Phobius"/>
    </source>
</evidence>
<dbReference type="InterPro" id="IPR001264">
    <property type="entry name" value="Glyco_trans_51"/>
</dbReference>
<accession>A0A943ITR8</accession>
<dbReference type="GO" id="GO:0009002">
    <property type="term" value="F:serine-type D-Ala-D-Ala carboxypeptidase activity"/>
    <property type="evidence" value="ECO:0007669"/>
    <property type="project" value="UniProtKB-EC"/>
</dbReference>
<dbReference type="GO" id="GO:0008955">
    <property type="term" value="F:peptidoglycan glycosyltransferase activity"/>
    <property type="evidence" value="ECO:0007669"/>
    <property type="project" value="UniProtKB-EC"/>
</dbReference>
<reference evidence="18" key="1">
    <citation type="submission" date="2021-02" db="EMBL/GenBank/DDBJ databases">
        <title>Infant gut strain persistence is associated with maternal origin, phylogeny, and functional potential including surface adhesion and iron acquisition.</title>
        <authorList>
            <person name="Lou Y.C."/>
        </authorList>
    </citation>
    <scope>NUCLEOTIDE SEQUENCE</scope>
    <source>
        <strain evidence="18">L3_101_367G1_dasL3_101_367G1_metabat.metabat.26</strain>
    </source>
</reference>
<dbReference type="GO" id="GO:0005886">
    <property type="term" value="C:plasma membrane"/>
    <property type="evidence" value="ECO:0007669"/>
    <property type="project" value="UniProtKB-SubCell"/>
</dbReference>
<keyword evidence="7" id="KW-0328">Glycosyltransferase</keyword>
<dbReference type="AlphaFoldDB" id="A0A943ITR8"/>
<evidence type="ECO:0000313" key="19">
    <source>
        <dbReference type="Proteomes" id="UP000733372"/>
    </source>
</evidence>
<dbReference type="Proteomes" id="UP000733372">
    <property type="component" value="Unassembled WGS sequence"/>
</dbReference>
<dbReference type="SUPFAM" id="SSF53955">
    <property type="entry name" value="Lysozyme-like"/>
    <property type="match status" value="1"/>
</dbReference>